<evidence type="ECO:0000256" key="1">
    <source>
        <dbReference type="SAM" id="Coils"/>
    </source>
</evidence>
<evidence type="ECO:0000313" key="5">
    <source>
        <dbReference type="Proteomes" id="UP000479293"/>
    </source>
</evidence>
<comment type="caution">
    <text evidence="4">The sequence shown here is derived from an EMBL/GenBank/DDBJ whole genome shotgun (WGS) entry which is preliminary data.</text>
</comment>
<dbReference type="GO" id="GO:0000155">
    <property type="term" value="F:phosphorelay sensor kinase activity"/>
    <property type="evidence" value="ECO:0007669"/>
    <property type="project" value="InterPro"/>
</dbReference>
<keyword evidence="5" id="KW-1185">Reference proteome</keyword>
<evidence type="ECO:0000256" key="2">
    <source>
        <dbReference type="SAM" id="Phobius"/>
    </source>
</evidence>
<accession>A0A7C9BJG8</accession>
<dbReference type="InterPro" id="IPR036890">
    <property type="entry name" value="HATPase_C_sf"/>
</dbReference>
<keyword evidence="1" id="KW-0175">Coiled coil</keyword>
<dbReference type="AlphaFoldDB" id="A0A7C9BJG8"/>
<keyword evidence="2" id="KW-0472">Membrane</keyword>
<dbReference type="Gene3D" id="2.130.10.10">
    <property type="entry name" value="YVTN repeat-like/Quinoprotein amine dehydrogenase"/>
    <property type="match status" value="1"/>
</dbReference>
<keyword evidence="2" id="KW-0812">Transmembrane</keyword>
<feature type="transmembrane region" description="Helical" evidence="2">
    <location>
        <begin position="281"/>
        <end position="302"/>
    </location>
</feature>
<dbReference type="GO" id="GO:0016020">
    <property type="term" value="C:membrane"/>
    <property type="evidence" value="ECO:0007669"/>
    <property type="project" value="InterPro"/>
</dbReference>
<feature type="domain" description="Signal transduction histidine kinase internal region" evidence="3">
    <location>
        <begin position="328"/>
        <end position="416"/>
    </location>
</feature>
<feature type="coiled-coil region" evidence="1">
    <location>
        <begin position="300"/>
        <end position="330"/>
    </location>
</feature>
<dbReference type="InterPro" id="IPR013783">
    <property type="entry name" value="Ig-like_fold"/>
</dbReference>
<gene>
    <name evidence="4" type="ORF">GBK04_13455</name>
</gene>
<dbReference type="InterPro" id="IPR010559">
    <property type="entry name" value="Sig_transdc_His_kin_internal"/>
</dbReference>
<dbReference type="Gene3D" id="2.60.40.10">
    <property type="entry name" value="Immunoglobulins"/>
    <property type="match status" value="1"/>
</dbReference>
<dbReference type="PANTHER" id="PTHR34220:SF7">
    <property type="entry name" value="SENSOR HISTIDINE KINASE YPDA"/>
    <property type="match status" value="1"/>
</dbReference>
<organism evidence="4 5">
    <name type="scientific">Salmonirosea aquatica</name>
    <dbReference type="NCBI Taxonomy" id="2654236"/>
    <lineage>
        <taxon>Bacteria</taxon>
        <taxon>Pseudomonadati</taxon>
        <taxon>Bacteroidota</taxon>
        <taxon>Cytophagia</taxon>
        <taxon>Cytophagales</taxon>
        <taxon>Spirosomataceae</taxon>
        <taxon>Salmonirosea</taxon>
    </lineage>
</organism>
<keyword evidence="2" id="KW-1133">Transmembrane helix</keyword>
<dbReference type="PANTHER" id="PTHR34220">
    <property type="entry name" value="SENSOR HISTIDINE KINASE YPDA"/>
    <property type="match status" value="1"/>
</dbReference>
<dbReference type="EMBL" id="WHLY01000002">
    <property type="protein sequence ID" value="MPR34335.1"/>
    <property type="molecule type" value="Genomic_DNA"/>
</dbReference>
<dbReference type="Pfam" id="PF06580">
    <property type="entry name" value="His_kinase"/>
    <property type="match status" value="1"/>
</dbReference>
<dbReference type="InterPro" id="IPR015943">
    <property type="entry name" value="WD40/YVTN_repeat-like_dom_sf"/>
</dbReference>
<protein>
    <recommendedName>
        <fullName evidence="3">Signal transduction histidine kinase internal region domain-containing protein</fullName>
    </recommendedName>
</protein>
<dbReference type="RefSeq" id="WP_152760462.1">
    <property type="nucleotide sequence ID" value="NZ_WHLY01000002.1"/>
</dbReference>
<reference evidence="4 5" key="1">
    <citation type="submission" date="2019-10" db="EMBL/GenBank/DDBJ databases">
        <title>Draft Genome Sequence of Cytophagaceae sp. SJW1-29.</title>
        <authorList>
            <person name="Choi A."/>
        </authorList>
    </citation>
    <scope>NUCLEOTIDE SEQUENCE [LARGE SCALE GENOMIC DNA]</scope>
    <source>
        <strain evidence="4 5">SJW1-29</strain>
    </source>
</reference>
<dbReference type="SUPFAM" id="SSF55874">
    <property type="entry name" value="ATPase domain of HSP90 chaperone/DNA topoisomerase II/histidine kinase"/>
    <property type="match status" value="1"/>
</dbReference>
<evidence type="ECO:0000259" key="3">
    <source>
        <dbReference type="Pfam" id="PF06580"/>
    </source>
</evidence>
<dbReference type="Proteomes" id="UP000479293">
    <property type="component" value="Unassembled WGS sequence"/>
</dbReference>
<proteinExistence type="predicted"/>
<dbReference type="SUPFAM" id="SSF63829">
    <property type="entry name" value="Calcium-dependent phosphotriesterase"/>
    <property type="match status" value="1"/>
</dbReference>
<dbReference type="Gene3D" id="3.30.565.10">
    <property type="entry name" value="Histidine kinase-like ATPase, C-terminal domain"/>
    <property type="match status" value="1"/>
</dbReference>
<evidence type="ECO:0000313" key="4">
    <source>
        <dbReference type="EMBL" id="MPR34335.1"/>
    </source>
</evidence>
<dbReference type="InterPro" id="IPR050640">
    <property type="entry name" value="Bact_2-comp_sensor_kinase"/>
</dbReference>
<name>A0A7C9BJG8_9BACT</name>
<sequence>MCTVVSPKGEYWFSGRGVDRYNPDTKQFTTYTFENGKLPSTSFGILYFDWNGTLWAGGKEILCRYDPVKDRFEKVFDFRFNKMLQFVEQINPTHLLIGDMLNVYVLNLKKFNETGTVDIKTFNHHNGFMGMEPGQLGSYRDSKGRIWITSGSVLSVLDPKQLDLTTHPLRTMIASVNKRGVSFIRPGELVEVPEGESIINIKVETLGDDKPYNSQFSYWLEGDMDGWTDWQEQPLITLNNLSNGIHTLKVRSRSGDFNAHEASIATLRFSTKVPIWKSPDFYLYTIIAGLALLTALASLLAVGQRRKRKLLQQQNRLEERDRAMQLLQAQTIQSQMNRHFTSNTLSAIQRLALTQQGERASDNLVKMERLTRAYLDDSIFKEGEPNPFTKGILLTREIYLLKLYVELMQLQYEDRFDFVLDVPATLDTDDYKLPPFLIQPFVENAIKHGLHHRTERGLLRVEFRGKADEVLLCRIEDNGIGRVAARQIQQQMPKDHDSVSTELLKQRITLLNQLGYAIYFEITDLPQGTLVEIRVGYK</sequence>